<feature type="chain" id="PRO_5039373672" evidence="2">
    <location>
        <begin position="32"/>
        <end position="2115"/>
    </location>
</feature>
<dbReference type="SUPFAM" id="SSF51445">
    <property type="entry name" value="(Trans)glycosidases"/>
    <property type="match status" value="1"/>
</dbReference>
<dbReference type="Gene3D" id="2.60.40.10">
    <property type="entry name" value="Immunoglobulins"/>
    <property type="match status" value="3"/>
</dbReference>
<dbReference type="Proteomes" id="UP000824116">
    <property type="component" value="Unassembled WGS sequence"/>
</dbReference>
<dbReference type="InterPro" id="IPR013780">
    <property type="entry name" value="Glyco_hydro_b"/>
</dbReference>
<dbReference type="PANTHER" id="PTHR42767">
    <property type="entry name" value="ENDO-BETA-1,6-GALACTANASE"/>
    <property type="match status" value="1"/>
</dbReference>
<evidence type="ECO:0000313" key="6">
    <source>
        <dbReference type="Proteomes" id="UP000824116"/>
    </source>
</evidence>
<sequence length="2115" mass="230005">MKVIKKCVAAAAAAALTLTSLPAAPAVTVQAADGVDQTVRLEPWNASTFNDTNGDGLGEFEGWGTSLCWWANRIGYSEALTSQAADLFFSENGLNMNIGRYNVGGGDAPHEIEEVPVNEKAQFYDLETDGRTPEYAGTSMEVNDITEMQSVQFSKSDADFGFTKGTNVGTFKAIGWINELGDEAGQGDNLHYTVNVEEEGTYTVKLLLTLSGSNERAVAIRVNGTDDYVVDADTVNANVIASGSNNMLFSVAISDVALNAGENTIDIGGSGDWTLDFVKMAVIKSGEEGVVPEEDEFAHAEHIIRSDGGVPGYCTDVTKMDPDKDESYYINDLGFDQADAECGYAWNYDWEADINQINVLKAAAVASGEEFIAEAFSNSPPYFMTVSGCSSGNTDSNKDNLREDSYKAFAKYMADVIEHWEDEGVIDFQSTDPMNEPNTNYWGAYSNKQEGCHFDPGDSQSNILIALNEELESRGIDIIISGTDETSIDTQINSYNALSDEAKNVISRIDTHSYSGSNREGLKELAESEGKNLWMSEVDGTYTAGTNAGEMTAALGLAQRMMTDVNGLGASAWILWNAIDMHADGSEYGQRWVNMGSANDYLTIDDLVEAWKPNADSSYWGLAAADHNNEEIVLTMKYYGYGQLSRYIRPGYTIIGSSRGNVLSAYDPEGGKAVIVALNTSDKDKTWKFDLSAFETMGSDITAIRTSGTMADGEKWADVTDSDNIVADTENRAFTATMKANSITTYIVEGVGAIREDAGEDTNPAVSEIEVGADQVSGGKVWNDGTTNTPQTVIDGNYETYYDGVDSDDGTPGYVMFDLGEAKEIAAFSYAPRNGFSDRMIGATIYGSHNGTDWTPIYTIDSAPAQGSDTFVYYRDFNDGKAVTYQYVKIERASECNISEFSVYELAGSFTEQEAVTAVTWEGSEPKLPETVEVTMEDGETKEVSVTWDLDSIDVGWDEMDLYDCYAVTGTSSEVNGAFTGYILCAPDELEYLIDCMSGDTPVKRDNEYVSQVWTAASALDSLLNKDSSDQAKTADNSWGLTTDPSGLNTWAYEQGTTTPLYSYGYWANPDVDITYDLTLPAGKHDIMLGGYDFWSGRTMDVYYSVDGGEKEELCKLTVNHDTGSMAQGTITLAEDAVVTISVENGGDGDPVLGWISVNEHTTFTDPEDYLNAALDQVDIPNKDDVRGNITLSDQVKVDGETVNVTWETSHPEIVDVESHEVEGYDAMPAGVVTRPAEDTEVTMTATLSYGEETRTKEITLNVKAAPEEISEDDYTDYFFAYFAGEGYSDGEQIYFASSQDGLNWDDLNNNEPVLTSTLGEEGVRDPFIIRSPEGDKFYLIATDLKIYGNGDWNAAQNSGSQSLMVWESTDLVNWSDQRMVEVSADIGAGCTWAPEATYDPLTGEYVVYWASRTPSVDNKQRVYYAKTRDFYTFTEPKLYIEKDQSSIDTTMIENDGTYYRYTKNEGDSTNELGALTKTIFIEKSDSVLGDFTQIPSDSLNSSDNQWVEGPTIFKLNSDDAAEDTWCLLVDDFGGIGYYPLLTTDLESGEFTAPEEGTFKMPSRARHGTPLRVTAEEYARIMAAYGSPEEVDTVTVMGETPDLPDTVTINTGTEEVQKAVTWNLDGVSFEGNPYSYVTVTGTVEGSTVEAIANVQIIPANIEYMIDCNNLDSETWKRVAEASSGLLNTEAADQAKTEDNTWGYTSIVGSDNSADMTGFGQSSVSNPYTGGWWARGGKNITYQVTLPAGDHQIMLGCTGWWSMGRQMDVYYSVNGGTETKLCDFDAVNSQERYASGTISLDEEALVTLTVKKADGNDPILSWISVSDVTEPAALQITANPEDYAGVKGETAVFTVAAEGTGLSYQWQYCNAASSIWRDSSMEGSNSENVSVPIASYRDGQKYRCVVTDAYGNTATSDAAVLTMVEPEAPKITGQPADYTGTVGETAVFEVKASGTGLTYQWQYRNASGGTWRNSSMAGNDEASISVPITSARDGQMYRCVVTGENGGSVISNVVYLTVGTVDTTPVITAQPEDFTGASGETAQFTVQATGTGLTYQWQYCNATSNIWRNSSMEGNDTDTISVTAASYRNGQKYRCIVTSEDGRSITTETAVLNVTE</sequence>
<dbReference type="CDD" id="cd08983">
    <property type="entry name" value="GH43_Bt3655-like"/>
    <property type="match status" value="1"/>
</dbReference>
<dbReference type="InterPro" id="IPR008979">
    <property type="entry name" value="Galactose-bd-like_sf"/>
</dbReference>
<dbReference type="InterPro" id="IPR023296">
    <property type="entry name" value="Glyco_hydro_beta-prop_sf"/>
</dbReference>
<dbReference type="SUPFAM" id="SSF48726">
    <property type="entry name" value="Immunoglobulin"/>
    <property type="match status" value="2"/>
</dbReference>
<accession>A0A9D2G9R4</accession>
<dbReference type="InterPro" id="IPR007110">
    <property type="entry name" value="Ig-like_dom"/>
</dbReference>
<dbReference type="InterPro" id="IPR036179">
    <property type="entry name" value="Ig-like_dom_sf"/>
</dbReference>
<feature type="domain" description="Ig-like" evidence="4">
    <location>
        <begin position="2024"/>
        <end position="2105"/>
    </location>
</feature>
<dbReference type="Pfam" id="PF20578">
    <property type="entry name" value="aBig_2"/>
    <property type="match status" value="1"/>
</dbReference>
<dbReference type="InterPro" id="IPR013783">
    <property type="entry name" value="Ig-like_fold"/>
</dbReference>
<dbReference type="PROSITE" id="PS50022">
    <property type="entry name" value="FA58C_3"/>
    <property type="match status" value="1"/>
</dbReference>
<reference evidence="5" key="2">
    <citation type="submission" date="2021-04" db="EMBL/GenBank/DDBJ databases">
        <authorList>
            <person name="Gilroy R."/>
        </authorList>
    </citation>
    <scope>NUCLEOTIDE SEQUENCE</scope>
    <source>
        <strain evidence="5">CHK196-3914</strain>
    </source>
</reference>
<dbReference type="Gene3D" id="2.115.10.20">
    <property type="entry name" value="Glycosyl hydrolase domain, family 43"/>
    <property type="match status" value="1"/>
</dbReference>
<dbReference type="Gene3D" id="2.60.40.1180">
    <property type="entry name" value="Golgi alpha-mannosidase II"/>
    <property type="match status" value="1"/>
</dbReference>
<dbReference type="SUPFAM" id="SSF49785">
    <property type="entry name" value="Galactose-binding domain-like"/>
    <property type="match status" value="2"/>
</dbReference>
<dbReference type="InterPro" id="IPR011081">
    <property type="entry name" value="Big_4"/>
</dbReference>
<dbReference type="PROSITE" id="PS50835">
    <property type="entry name" value="IG_LIKE"/>
    <property type="match status" value="3"/>
</dbReference>
<keyword evidence="2" id="KW-0732">Signal</keyword>
<proteinExistence type="predicted"/>
<dbReference type="InterPro" id="IPR046780">
    <property type="entry name" value="aBig_2"/>
</dbReference>
<dbReference type="InterPro" id="IPR000421">
    <property type="entry name" value="FA58C"/>
</dbReference>
<dbReference type="SUPFAM" id="SSF75005">
    <property type="entry name" value="Arabinanase/levansucrase/invertase"/>
    <property type="match status" value="1"/>
</dbReference>
<dbReference type="GO" id="GO:0004553">
    <property type="term" value="F:hydrolase activity, hydrolyzing O-glycosyl compounds"/>
    <property type="evidence" value="ECO:0007669"/>
    <property type="project" value="InterPro"/>
</dbReference>
<feature type="domain" description="Ig-like" evidence="4">
    <location>
        <begin position="1830"/>
        <end position="1921"/>
    </location>
</feature>
<dbReference type="Gene3D" id="3.20.20.80">
    <property type="entry name" value="Glycosidases"/>
    <property type="match status" value="2"/>
</dbReference>
<reference evidence="5" key="1">
    <citation type="journal article" date="2021" name="PeerJ">
        <title>Extensive microbial diversity within the chicken gut microbiome revealed by metagenomics and culture.</title>
        <authorList>
            <person name="Gilroy R."/>
            <person name="Ravi A."/>
            <person name="Getino M."/>
            <person name="Pursley I."/>
            <person name="Horton D.L."/>
            <person name="Alikhan N.F."/>
            <person name="Baker D."/>
            <person name="Gharbi K."/>
            <person name="Hall N."/>
            <person name="Watson M."/>
            <person name="Adriaenssens E.M."/>
            <person name="Foster-Nyarko E."/>
            <person name="Jarju S."/>
            <person name="Secka A."/>
            <person name="Antonio M."/>
            <person name="Oren A."/>
            <person name="Chaudhuri R.R."/>
            <person name="La Ragione R."/>
            <person name="Hildebrand F."/>
            <person name="Pallen M.J."/>
        </authorList>
    </citation>
    <scope>NUCLEOTIDE SEQUENCE</scope>
    <source>
        <strain evidence="5">CHK196-3914</strain>
    </source>
</reference>
<evidence type="ECO:0000313" key="5">
    <source>
        <dbReference type="EMBL" id="HIZ75718.1"/>
    </source>
</evidence>
<feature type="domain" description="F5/8 type C" evidence="3">
    <location>
        <begin position="759"/>
        <end position="909"/>
    </location>
</feature>
<evidence type="ECO:0000259" key="3">
    <source>
        <dbReference type="PROSITE" id="PS50022"/>
    </source>
</evidence>
<dbReference type="Pfam" id="PF07532">
    <property type="entry name" value="Big_4"/>
    <property type="match status" value="1"/>
</dbReference>
<dbReference type="InterPro" id="IPR017853">
    <property type="entry name" value="GH"/>
</dbReference>
<comment type="caution">
    <text evidence="5">The sequence shown here is derived from an EMBL/GenBank/DDBJ whole genome shotgun (WGS) entry which is preliminary data.</text>
</comment>
<dbReference type="EMBL" id="DXAY01000254">
    <property type="protein sequence ID" value="HIZ75718.1"/>
    <property type="molecule type" value="Genomic_DNA"/>
</dbReference>
<dbReference type="Pfam" id="PF00754">
    <property type="entry name" value="F5_F8_type_C"/>
    <property type="match status" value="1"/>
</dbReference>
<evidence type="ECO:0000256" key="1">
    <source>
        <dbReference type="ARBA" id="ARBA00023295"/>
    </source>
</evidence>
<keyword evidence="1" id="KW-0326">Glycosidase</keyword>
<keyword evidence="1" id="KW-0378">Hydrolase</keyword>
<dbReference type="InterPro" id="IPR039743">
    <property type="entry name" value="6GAL/EXGAL"/>
</dbReference>
<dbReference type="Gene3D" id="2.60.120.260">
    <property type="entry name" value="Galactose-binding domain-like"/>
    <property type="match status" value="2"/>
</dbReference>
<evidence type="ECO:0000259" key="4">
    <source>
        <dbReference type="PROSITE" id="PS50835"/>
    </source>
</evidence>
<feature type="signal peptide" evidence="2">
    <location>
        <begin position="1"/>
        <end position="31"/>
    </location>
</feature>
<protein>
    <submittedName>
        <fullName evidence="5">Family 43 glycosylhydrolase</fullName>
    </submittedName>
</protein>
<dbReference type="SMART" id="SM00409">
    <property type="entry name" value="IG"/>
    <property type="match status" value="3"/>
</dbReference>
<dbReference type="InterPro" id="IPR003599">
    <property type="entry name" value="Ig_sub"/>
</dbReference>
<feature type="domain" description="Ig-like" evidence="4">
    <location>
        <begin position="1928"/>
        <end position="2014"/>
    </location>
</feature>
<evidence type="ECO:0000256" key="2">
    <source>
        <dbReference type="SAM" id="SignalP"/>
    </source>
</evidence>
<name>A0A9D2G9R4_9FIRM</name>
<organism evidence="5 6">
    <name type="scientific">Candidatus Mediterraneibacter stercoravium</name>
    <dbReference type="NCBI Taxonomy" id="2838685"/>
    <lineage>
        <taxon>Bacteria</taxon>
        <taxon>Bacillati</taxon>
        <taxon>Bacillota</taxon>
        <taxon>Clostridia</taxon>
        <taxon>Lachnospirales</taxon>
        <taxon>Lachnospiraceae</taxon>
        <taxon>Mediterraneibacter</taxon>
    </lineage>
</organism>
<gene>
    <name evidence="5" type="ORF">H9723_10855</name>
</gene>
<dbReference type="PANTHER" id="PTHR42767:SF1">
    <property type="entry name" value="ENDO-BETA-1,6-GALACTANASE-LIKE DOMAIN-CONTAINING PROTEIN"/>
    <property type="match status" value="1"/>
</dbReference>